<evidence type="ECO:0000256" key="1">
    <source>
        <dbReference type="ARBA" id="ARBA00008226"/>
    </source>
</evidence>
<feature type="domain" description="Alanyl-transfer RNA synthetases family profile" evidence="9">
    <location>
        <begin position="6"/>
        <end position="388"/>
    </location>
</feature>
<keyword evidence="5" id="KW-0067">ATP-binding</keyword>
<evidence type="ECO:0000313" key="11">
    <source>
        <dbReference type="Proteomes" id="UP001597343"/>
    </source>
</evidence>
<organism evidence="10 11">
    <name type="scientific">Tumebacillus lipolyticus</name>
    <dbReference type="NCBI Taxonomy" id="1280370"/>
    <lineage>
        <taxon>Bacteria</taxon>
        <taxon>Bacillati</taxon>
        <taxon>Bacillota</taxon>
        <taxon>Bacilli</taxon>
        <taxon>Bacillales</taxon>
        <taxon>Alicyclobacillaceae</taxon>
        <taxon>Tumebacillus</taxon>
    </lineage>
</organism>
<dbReference type="PANTHER" id="PTHR11777">
    <property type="entry name" value="ALANYL-TRNA SYNTHETASE"/>
    <property type="match status" value="1"/>
</dbReference>
<dbReference type="SUPFAM" id="SSF101353">
    <property type="entry name" value="Putative anticodon-binding domain of alanyl-tRNA synthetase (AlaRS)"/>
    <property type="match status" value="1"/>
</dbReference>
<protein>
    <submittedName>
        <fullName evidence="10">Alanine--tRNA ligase-related protein</fullName>
    </submittedName>
</protein>
<evidence type="ECO:0000256" key="2">
    <source>
        <dbReference type="ARBA" id="ARBA00022555"/>
    </source>
</evidence>
<evidence type="ECO:0000313" key="10">
    <source>
        <dbReference type="EMBL" id="MFD2170756.1"/>
    </source>
</evidence>
<comment type="similarity">
    <text evidence="1">Belongs to the class-II aminoacyl-tRNA synthetase family.</text>
</comment>
<dbReference type="Pfam" id="PF01411">
    <property type="entry name" value="tRNA-synt_2c"/>
    <property type="match status" value="1"/>
</dbReference>
<reference evidence="11" key="1">
    <citation type="journal article" date="2019" name="Int. J. Syst. Evol. Microbiol.">
        <title>The Global Catalogue of Microorganisms (GCM) 10K type strain sequencing project: providing services to taxonomists for standard genome sequencing and annotation.</title>
        <authorList>
            <consortium name="The Broad Institute Genomics Platform"/>
            <consortium name="The Broad Institute Genome Sequencing Center for Infectious Disease"/>
            <person name="Wu L."/>
            <person name="Ma J."/>
        </authorList>
    </citation>
    <scope>NUCLEOTIDE SEQUENCE [LARGE SCALE GENOMIC DNA]</scope>
    <source>
        <strain evidence="11">CGMCC 1.13574</strain>
    </source>
</reference>
<dbReference type="InterPro" id="IPR018162">
    <property type="entry name" value="Ala-tRNA-ligase_IIc_anticod-bd"/>
</dbReference>
<evidence type="ECO:0000259" key="9">
    <source>
        <dbReference type="PROSITE" id="PS50860"/>
    </source>
</evidence>
<dbReference type="InterPro" id="IPR018165">
    <property type="entry name" value="Ala-tRNA-synth_IIc_core"/>
</dbReference>
<evidence type="ECO:0000256" key="3">
    <source>
        <dbReference type="ARBA" id="ARBA00022598"/>
    </source>
</evidence>
<evidence type="ECO:0000256" key="5">
    <source>
        <dbReference type="ARBA" id="ARBA00022840"/>
    </source>
</evidence>
<evidence type="ECO:0000256" key="7">
    <source>
        <dbReference type="ARBA" id="ARBA00022917"/>
    </source>
</evidence>
<keyword evidence="4" id="KW-0547">Nucleotide-binding</keyword>
<evidence type="ECO:0000256" key="6">
    <source>
        <dbReference type="ARBA" id="ARBA00022884"/>
    </source>
</evidence>
<keyword evidence="6" id="KW-0694">RNA-binding</keyword>
<dbReference type="GO" id="GO:0016874">
    <property type="term" value="F:ligase activity"/>
    <property type="evidence" value="ECO:0007669"/>
    <property type="project" value="UniProtKB-KW"/>
</dbReference>
<sequence>MSNASIVHKHISEQFALQSLKWGYQSLPSKDILLNKEVTPFFTFSPMLNVLDIFLNGQEETPRSISQLCVRSMGKVKISHNPIVTNFQKLFALYNFQPERLDHYVGFVHDFLIESLGLVKERFYWQIASDNESMMRIVRAHGFTNIISSVKEQLICKIPELTQEAIYVKILYHYNGGLIPITNLVLIGQKGEISMLDSAFFYDRLLFILEGVESFFETENYRPVAECLDKLYPNLPKPDLRVLGSSLRLATALMLTGLQPGPKKAEYVLRKLIREISTILMQHELEPTNFHWEKMSSAMLKSLYEYEPDLFRGEIIEQDQMVKVFQNEFISFAKNVGAQTKRLVKTLKSRARLEVCFEEIKDLHGTYGIPVELIEKMCKQYGFSCEEDPEVVGYKSKQLPYPFPECRNPNFDPIAWFKQSRFTVS</sequence>
<dbReference type="Proteomes" id="UP001597343">
    <property type="component" value="Unassembled WGS sequence"/>
</dbReference>
<keyword evidence="7" id="KW-0648">Protein biosynthesis</keyword>
<dbReference type="EMBL" id="JBHUIO010000006">
    <property type="protein sequence ID" value="MFD2170756.1"/>
    <property type="molecule type" value="Genomic_DNA"/>
</dbReference>
<dbReference type="RefSeq" id="WP_386047018.1">
    <property type="nucleotide sequence ID" value="NZ_JBHUIO010000006.1"/>
</dbReference>
<dbReference type="PANTHER" id="PTHR11777:SF9">
    <property type="entry name" value="ALANINE--TRNA LIGASE, CYTOPLASMIC"/>
    <property type="match status" value="1"/>
</dbReference>
<keyword evidence="3 10" id="KW-0436">Ligase</keyword>
<gene>
    <name evidence="10" type="ORF">ACFSOY_12155</name>
</gene>
<evidence type="ECO:0000256" key="8">
    <source>
        <dbReference type="ARBA" id="ARBA00023146"/>
    </source>
</evidence>
<evidence type="ECO:0000256" key="4">
    <source>
        <dbReference type="ARBA" id="ARBA00022741"/>
    </source>
</evidence>
<proteinExistence type="inferred from homology"/>
<dbReference type="PROSITE" id="PS50860">
    <property type="entry name" value="AA_TRNA_LIGASE_II_ALA"/>
    <property type="match status" value="1"/>
</dbReference>
<keyword evidence="11" id="KW-1185">Reference proteome</keyword>
<keyword evidence="2" id="KW-0820">tRNA-binding</keyword>
<comment type="caution">
    <text evidence="10">The sequence shown here is derived from an EMBL/GenBank/DDBJ whole genome shotgun (WGS) entry which is preliminary data.</text>
</comment>
<dbReference type="InterPro" id="IPR018164">
    <property type="entry name" value="Ala-tRNA-synth_IIc_N"/>
</dbReference>
<keyword evidence="8" id="KW-0030">Aminoacyl-tRNA synthetase</keyword>
<dbReference type="InterPro" id="IPR050058">
    <property type="entry name" value="Ala-tRNA_ligase"/>
</dbReference>
<accession>A0ABW4ZZN9</accession>
<name>A0ABW4ZZN9_9BACL</name>